<keyword evidence="2" id="KW-0472">Membrane</keyword>
<evidence type="ECO:0000313" key="3">
    <source>
        <dbReference type="EMBL" id="TGJ67431.1"/>
    </source>
</evidence>
<feature type="region of interest" description="Disordered" evidence="1">
    <location>
        <begin position="700"/>
        <end position="732"/>
    </location>
</feature>
<organism evidence="3 4">
    <name type="scientific">Orbilia oligospora</name>
    <name type="common">Nematode-trapping fungus</name>
    <name type="synonym">Arthrobotrys oligospora</name>
    <dbReference type="NCBI Taxonomy" id="2813651"/>
    <lineage>
        <taxon>Eukaryota</taxon>
        <taxon>Fungi</taxon>
        <taxon>Dikarya</taxon>
        <taxon>Ascomycota</taxon>
        <taxon>Pezizomycotina</taxon>
        <taxon>Orbiliomycetes</taxon>
        <taxon>Orbiliales</taxon>
        <taxon>Orbiliaceae</taxon>
        <taxon>Orbilia</taxon>
    </lineage>
</organism>
<gene>
    <name evidence="3" type="ORF">EYR41_006565</name>
</gene>
<dbReference type="Proteomes" id="UP000297595">
    <property type="component" value="Unassembled WGS sequence"/>
</dbReference>
<evidence type="ECO:0000256" key="2">
    <source>
        <dbReference type="SAM" id="Phobius"/>
    </source>
</evidence>
<name>A0A8H2DZ23_ORBOL</name>
<keyword evidence="2" id="KW-1133">Transmembrane helix</keyword>
<sequence>MAPIPDDKALKDEGLNLESSDNNTTETTLALVALVFAAIAFLAAFFQALLQYLTSNQRDKCLLGAIGAWNVYTKTRWDLWNWRIVVQYPRLRLDPGTILAIRASQSRPLQEWGDTKITNKQTGLCLLKSARNTKTDKVFWYLENHGTVLTSGGRALTFWDLTITQKFSWLWFSLRKRRSGDMPFARAGWCNLLTMLEVVPEESMISHYENADIIPSSIDVPIQRMQLEDLCLLCYLANIKDVEINLVDSTINGQNKYIKLNTQEIPGLGKFVTVDGDFEGLKKIIAIANPIQLLDVVIMAKGAILGNEFCPSLDYFDEGAILFGLARKWKQEDWIGHRSDLLASINRLAPDSSERAKLLNNISIKRQAQRFSEYIGQTPGAEWVDAWSSLAGSCNPTIIKYLAIMPFAGIWTAVPQKLFFTPYRPHLEQQRMKWFATRLASKNGGSQSILYIKESGIIESALITGEIPFLRETSDFCITGNGLDFLPEKYSWAWLPNRPVIQKWESGVADQALDVENCDLCIPEVVIRLIDGSIPSVEKASDYIKVSSGTSQQIYTTESAILLSLLLVDVRLQAIWSILEEDGGRFSTLQSKFDRLEYPPTWEQKEAVRNAMGIDALTCDFIALWFELGNRVDLTGDPDYLVQKLSLILDDWESDDTPCIPVLDSAEKFTEGGLDGIRGPLKEATALLLDPVITGIGKKTESTPIGAGSQATDLDMNSDAEGESSPPTALGDPSEVFELFSKNITNKGGRYRKMNKLKSRKELVQWVHGNGKNGRSRLDLICKMLVLFQLRIFLMDLSYQCHSDSSDAYLADAETSIAVRMI</sequence>
<accession>A0A8H2DZ23</accession>
<keyword evidence="2" id="KW-0812">Transmembrane</keyword>
<proteinExistence type="predicted"/>
<feature type="transmembrane region" description="Helical" evidence="2">
    <location>
        <begin position="29"/>
        <end position="50"/>
    </location>
</feature>
<protein>
    <submittedName>
        <fullName evidence="3">Uncharacterized protein</fullName>
    </submittedName>
</protein>
<dbReference type="AlphaFoldDB" id="A0A8H2DZ23"/>
<comment type="caution">
    <text evidence="3">The sequence shown here is derived from an EMBL/GenBank/DDBJ whole genome shotgun (WGS) entry which is preliminary data.</text>
</comment>
<evidence type="ECO:0000256" key="1">
    <source>
        <dbReference type="SAM" id="MobiDB-lite"/>
    </source>
</evidence>
<reference evidence="3 4" key="1">
    <citation type="submission" date="2019-03" db="EMBL/GenBank/DDBJ databases">
        <title>Nematode-trapping fungi genome.</title>
        <authorList>
            <person name="Vidal-Diez De Ulzurrun G."/>
        </authorList>
    </citation>
    <scope>NUCLEOTIDE SEQUENCE [LARGE SCALE GENOMIC DNA]</scope>
    <source>
        <strain evidence="3 4">TWF154</strain>
    </source>
</reference>
<evidence type="ECO:0000313" key="4">
    <source>
        <dbReference type="Proteomes" id="UP000297595"/>
    </source>
</evidence>
<dbReference type="EMBL" id="SOZJ01000004">
    <property type="protein sequence ID" value="TGJ67431.1"/>
    <property type="molecule type" value="Genomic_DNA"/>
</dbReference>